<evidence type="ECO:0000313" key="2">
    <source>
        <dbReference type="Proteomes" id="UP001165960"/>
    </source>
</evidence>
<comment type="caution">
    <text evidence="1">The sequence shown here is derived from an EMBL/GenBank/DDBJ whole genome shotgun (WGS) entry which is preliminary data.</text>
</comment>
<gene>
    <name evidence="1" type="ORF">DSO57_1010008</name>
</gene>
<name>A0ACC2S8H7_9FUNG</name>
<proteinExistence type="predicted"/>
<protein>
    <submittedName>
        <fullName evidence="1">Uncharacterized protein</fullName>
    </submittedName>
</protein>
<organism evidence="1 2">
    <name type="scientific">Entomophthora muscae</name>
    <dbReference type="NCBI Taxonomy" id="34485"/>
    <lineage>
        <taxon>Eukaryota</taxon>
        <taxon>Fungi</taxon>
        <taxon>Fungi incertae sedis</taxon>
        <taxon>Zoopagomycota</taxon>
        <taxon>Entomophthoromycotina</taxon>
        <taxon>Entomophthoromycetes</taxon>
        <taxon>Entomophthorales</taxon>
        <taxon>Entomophthoraceae</taxon>
        <taxon>Entomophthora</taxon>
    </lineage>
</organism>
<dbReference type="Proteomes" id="UP001165960">
    <property type="component" value="Unassembled WGS sequence"/>
</dbReference>
<evidence type="ECO:0000313" key="1">
    <source>
        <dbReference type="EMBL" id="KAJ9058668.1"/>
    </source>
</evidence>
<sequence>MKISALLGCLSAVLAAYSDSDRCGTSNNGLMCNPQGPYGPCCSQNGYCGNTADYCSSVNGCQSGCTQNPPVAPLPGCGDGFCDGRTETCSSCPTDCKCELEYLDKCLTPGHISLTFDDGPDQFAPNLLSIANKLNVKLTLFVIGEKLANTTYQKYLKQYYAAGHTIASHTFTHPFLTKLTDDQIRDEMIKTDNAIFNLIGVRPIFMRNPYSDTNERTMALLDSMGYKSIFTSLDTEDTVYGDSDPNKILSNAVKGLQANPQTTSYVITQHETYNVSINHLPQIVNEINKRKYTIVPITTCFNANNAYRQDVCGDGKCSGYIENCQTCPLDCGKCS</sequence>
<dbReference type="EMBL" id="QTSX02005712">
    <property type="protein sequence ID" value="KAJ9058668.1"/>
    <property type="molecule type" value="Genomic_DNA"/>
</dbReference>
<keyword evidence="2" id="KW-1185">Reference proteome</keyword>
<reference evidence="1" key="1">
    <citation type="submission" date="2022-04" db="EMBL/GenBank/DDBJ databases">
        <title>Genome of the entomopathogenic fungus Entomophthora muscae.</title>
        <authorList>
            <person name="Elya C."/>
            <person name="Lovett B.R."/>
            <person name="Lee E."/>
            <person name="Macias A.M."/>
            <person name="Hajek A.E."/>
            <person name="De Bivort B.L."/>
            <person name="Kasson M.T."/>
            <person name="De Fine Licht H.H."/>
            <person name="Stajich J.E."/>
        </authorList>
    </citation>
    <scope>NUCLEOTIDE SEQUENCE</scope>
    <source>
        <strain evidence="1">Berkeley</strain>
    </source>
</reference>
<accession>A0ACC2S8H7</accession>